<reference evidence="10" key="1">
    <citation type="submission" date="2023-04" db="EMBL/GenBank/DDBJ databases">
        <title>Candida boidinii NBRC 10035.</title>
        <authorList>
            <person name="Ichikawa N."/>
            <person name="Sato H."/>
            <person name="Tonouchi N."/>
        </authorList>
    </citation>
    <scope>NUCLEOTIDE SEQUENCE</scope>
    <source>
        <strain evidence="10">NBRC 10035</strain>
    </source>
</reference>
<feature type="repeat" description="Pumilio" evidence="7">
    <location>
        <begin position="918"/>
        <end position="956"/>
    </location>
</feature>
<feature type="region of interest" description="Disordered" evidence="8">
    <location>
        <begin position="403"/>
        <end position="509"/>
    </location>
</feature>
<evidence type="ECO:0000256" key="6">
    <source>
        <dbReference type="ARBA" id="ARBA00081811"/>
    </source>
</evidence>
<feature type="repeat" description="Pumilio" evidence="7">
    <location>
        <begin position="835"/>
        <end position="870"/>
    </location>
</feature>
<dbReference type="AlphaFoldDB" id="A0A9W6W9J1"/>
<name>A0A9W6W9J1_CANBO</name>
<keyword evidence="11" id="KW-1185">Reference proteome</keyword>
<evidence type="ECO:0000256" key="3">
    <source>
        <dbReference type="ARBA" id="ARBA00022737"/>
    </source>
</evidence>
<evidence type="ECO:0000313" key="11">
    <source>
        <dbReference type="Proteomes" id="UP001165120"/>
    </source>
</evidence>
<dbReference type="GO" id="GO:0003730">
    <property type="term" value="F:mRNA 3'-UTR binding"/>
    <property type="evidence" value="ECO:0007669"/>
    <property type="project" value="TreeGrafter"/>
</dbReference>
<evidence type="ECO:0000256" key="1">
    <source>
        <dbReference type="ARBA" id="ARBA00004496"/>
    </source>
</evidence>
<dbReference type="PANTHER" id="PTHR12537">
    <property type="entry name" value="RNA BINDING PROTEIN PUMILIO-RELATED"/>
    <property type="match status" value="1"/>
</dbReference>
<dbReference type="InterPro" id="IPR033712">
    <property type="entry name" value="Pumilio_RNA-bd"/>
</dbReference>
<feature type="repeat" description="Pumilio" evidence="7">
    <location>
        <begin position="691"/>
        <end position="726"/>
    </location>
</feature>
<feature type="repeat" description="Pumilio" evidence="7">
    <location>
        <begin position="655"/>
        <end position="690"/>
    </location>
</feature>
<evidence type="ECO:0000256" key="5">
    <source>
        <dbReference type="ARBA" id="ARBA00060736"/>
    </source>
</evidence>
<dbReference type="FunFam" id="1.25.10.10:FF:000004">
    <property type="entry name" value="Pumilio homolog 1 isoform 2"/>
    <property type="match status" value="1"/>
</dbReference>
<feature type="repeat" description="Pumilio" evidence="7">
    <location>
        <begin position="763"/>
        <end position="798"/>
    </location>
</feature>
<dbReference type="GO" id="GO:0005737">
    <property type="term" value="C:cytoplasm"/>
    <property type="evidence" value="ECO:0007669"/>
    <property type="project" value="UniProtKB-SubCell"/>
</dbReference>
<feature type="repeat" description="Pumilio" evidence="7">
    <location>
        <begin position="871"/>
        <end position="906"/>
    </location>
</feature>
<evidence type="ECO:0000256" key="2">
    <source>
        <dbReference type="ARBA" id="ARBA00022490"/>
    </source>
</evidence>
<feature type="region of interest" description="Disordered" evidence="8">
    <location>
        <begin position="564"/>
        <end position="632"/>
    </location>
</feature>
<comment type="subcellular location">
    <subcellularLocation>
        <location evidence="1">Cytoplasm</location>
    </subcellularLocation>
</comment>
<feature type="compositionally biased region" description="Basic and acidic residues" evidence="8">
    <location>
        <begin position="434"/>
        <end position="447"/>
    </location>
</feature>
<organism evidence="10 11">
    <name type="scientific">Candida boidinii</name>
    <name type="common">Yeast</name>
    <dbReference type="NCBI Taxonomy" id="5477"/>
    <lineage>
        <taxon>Eukaryota</taxon>
        <taxon>Fungi</taxon>
        <taxon>Dikarya</taxon>
        <taxon>Ascomycota</taxon>
        <taxon>Saccharomycotina</taxon>
        <taxon>Pichiomycetes</taxon>
        <taxon>Pichiales</taxon>
        <taxon>Pichiaceae</taxon>
        <taxon>Ogataea</taxon>
        <taxon>Ogataea/Candida clade</taxon>
    </lineage>
</organism>
<sequence>MSDWDNLKKSLSVDEQITSSPWGDNKSTGVLSNQMAMGSINPATAANNTNTASASAAALDNEVASIISGLSGTANSNFFTNGKSNSVFAGSNVSYNFQNGLKESAIASDAGSDILNPTAASSSTFGINKDALSAISAPVNPLGSGNGAGGSQSLRLSSNLFASASVAGAGVYGGVPSFGNNSKFGTGHFLEKFASVTEKTREMELNFGKFSIGSNNQKATELIGSRRSSVLNTESANNASPNAFGDAALATGKRSARPSFSEKLETYMNSPNNGRHLSFSSEINHSEHSSVVLDPSTDHPTAAKHNIWNPATASVFTPLDKLNDSSSYFNNNTNITNNNNNNNNNPNFNFLKNQQQQQQQQAMFMSQMMPYGNMGSPLFQFPQMGFPFMPPMNVQPNFQFNLQQQQHQLQQHQQQQQQMQQQMQTESQTSPPKPDSDKQDQKDDEGLKSSSTAPNTANTSTAATSTNSTEAIGSSEKDKSETEDSAAIKLEDSTDVSNTPGAPDASGNLQFSPQAAAAAAAAAAASMQGGVGVDANGRPMSPFVVAPFGTYGMFPTPMGFDGSSPQMTMPVNNGLDSPSPYSNGPLDIRNMQNPGLRGSTPPRDFGKNNGKRSPKNGNTPTSNSKSNKRAPHIYRSPLLEEFRNNKSNKKYTLKDIYSHGIEFSKDQHGSRFIQQQLHDASEQDKEVIFNEIREVAVELMTDVFGNYVIQKYFEHGSKVQRDILLESMTGKIHTLSLQMYGCRVVQRALEAVTLDQKLSVLDELKSSVLPLVKDQNGNHVIQKSIECIPIERIGFILDSLKLQIYHLSTHPYGCRVIQRLLEYANEDDQRFILNELKGYIYYLIQDQYGNYVIQHIIEHGEPQDRNAVTDIVLNNLVELSKHKFASNAVEKCIIHGDSEYRELLYKKILKDNLDPKEPVDDESYLALMMKDPFANYVVQKMVELSQGENKKLLIIKIKQYLDIISRANYGKHLASIEKLLSLSESV</sequence>
<dbReference type="PANTHER" id="PTHR12537:SF12">
    <property type="entry name" value="MATERNAL PROTEIN PUMILIO"/>
    <property type="match status" value="1"/>
</dbReference>
<dbReference type="Proteomes" id="UP001165120">
    <property type="component" value="Unassembled WGS sequence"/>
</dbReference>
<evidence type="ECO:0000256" key="7">
    <source>
        <dbReference type="PROSITE-ProRule" id="PRU00317"/>
    </source>
</evidence>
<protein>
    <recommendedName>
        <fullName evidence="6">Pumilio homology domain family member 3</fullName>
    </recommendedName>
</protein>
<feature type="compositionally biased region" description="Low complexity" evidence="8">
    <location>
        <begin position="449"/>
        <end position="469"/>
    </location>
</feature>
<dbReference type="PROSITE" id="PS50302">
    <property type="entry name" value="PUM"/>
    <property type="match status" value="8"/>
</dbReference>
<dbReference type="EMBL" id="BSXN01000792">
    <property type="protein sequence ID" value="GME69841.1"/>
    <property type="molecule type" value="Genomic_DNA"/>
</dbReference>
<feature type="compositionally biased region" description="Polar residues" evidence="8">
    <location>
        <begin position="615"/>
        <end position="625"/>
    </location>
</feature>
<feature type="repeat" description="Pumilio" evidence="7">
    <location>
        <begin position="727"/>
        <end position="762"/>
    </location>
</feature>
<dbReference type="SMART" id="SM00025">
    <property type="entry name" value="Pumilio"/>
    <property type="match status" value="8"/>
</dbReference>
<dbReference type="CDD" id="cd07920">
    <property type="entry name" value="Pumilio"/>
    <property type="match status" value="1"/>
</dbReference>
<dbReference type="InterPro" id="IPR033133">
    <property type="entry name" value="PUM-HD"/>
</dbReference>
<gene>
    <name evidence="10" type="ORF">Cboi02_000258800</name>
</gene>
<proteinExistence type="inferred from homology"/>
<feature type="repeat" description="Pumilio" evidence="7">
    <location>
        <begin position="799"/>
        <end position="834"/>
    </location>
</feature>
<dbReference type="Pfam" id="PF00806">
    <property type="entry name" value="PUF"/>
    <property type="match status" value="8"/>
</dbReference>
<keyword evidence="2" id="KW-0963">Cytoplasm</keyword>
<feature type="domain" description="PUM-HD" evidence="9">
    <location>
        <begin position="634"/>
        <end position="981"/>
    </location>
</feature>
<keyword evidence="4" id="KW-0694">RNA-binding</keyword>
<comment type="similarity">
    <text evidence="5">Belongs to the PUF3 family.</text>
</comment>
<accession>A0A9W6W9J1</accession>
<dbReference type="InterPro" id="IPR016024">
    <property type="entry name" value="ARM-type_fold"/>
</dbReference>
<feature type="compositionally biased region" description="Low complexity" evidence="8">
    <location>
        <begin position="403"/>
        <end position="424"/>
    </location>
</feature>
<evidence type="ECO:0000313" key="10">
    <source>
        <dbReference type="EMBL" id="GME69841.1"/>
    </source>
</evidence>
<dbReference type="Gene3D" id="1.25.10.10">
    <property type="entry name" value="Leucine-rich Repeat Variant"/>
    <property type="match status" value="1"/>
</dbReference>
<dbReference type="InterPro" id="IPR001313">
    <property type="entry name" value="Pumilio_RNA-bd_rpt"/>
</dbReference>
<dbReference type="InterPro" id="IPR011989">
    <property type="entry name" value="ARM-like"/>
</dbReference>
<dbReference type="SUPFAM" id="SSF48371">
    <property type="entry name" value="ARM repeat"/>
    <property type="match status" value="1"/>
</dbReference>
<evidence type="ECO:0000259" key="9">
    <source>
        <dbReference type="PROSITE" id="PS50303"/>
    </source>
</evidence>
<dbReference type="PROSITE" id="PS50303">
    <property type="entry name" value="PUM_HD"/>
    <property type="match status" value="1"/>
</dbReference>
<comment type="caution">
    <text evidence="10">The sequence shown here is derived from an EMBL/GenBank/DDBJ whole genome shotgun (WGS) entry which is preliminary data.</text>
</comment>
<evidence type="ECO:0000256" key="4">
    <source>
        <dbReference type="ARBA" id="ARBA00022884"/>
    </source>
</evidence>
<evidence type="ECO:0000256" key="8">
    <source>
        <dbReference type="SAM" id="MobiDB-lite"/>
    </source>
</evidence>
<keyword evidence="3" id="KW-0677">Repeat</keyword>
<dbReference type="GO" id="GO:0000288">
    <property type="term" value="P:nuclear-transcribed mRNA catabolic process, deadenylation-dependent decay"/>
    <property type="evidence" value="ECO:0007669"/>
    <property type="project" value="TreeGrafter"/>
</dbReference>
<feature type="compositionally biased region" description="Polar residues" evidence="8">
    <location>
        <begin position="564"/>
        <end position="582"/>
    </location>
</feature>